<dbReference type="Proteomes" id="UP000000268">
    <property type="component" value="Chromosome"/>
</dbReference>
<reference evidence="1 2" key="1">
    <citation type="journal article" date="2008" name="Proc. Natl. Acad. Sci. U.S.A.">
        <title>Niche adaptation and genome expansion in the chlorophyll d-producing cyanobacterium Acaryochloris marina.</title>
        <authorList>
            <person name="Swingley W.D."/>
            <person name="Chen M."/>
            <person name="Cheung P.C."/>
            <person name="Conrad A.L."/>
            <person name="Dejesa L.C."/>
            <person name="Hao J."/>
            <person name="Honchak B.M."/>
            <person name="Karbach L.E."/>
            <person name="Kurdoglu A."/>
            <person name="Lahiri S."/>
            <person name="Mastrian S.D."/>
            <person name="Miyashita H."/>
            <person name="Page L."/>
            <person name="Ramakrishna P."/>
            <person name="Satoh S."/>
            <person name="Sattley W.M."/>
            <person name="Shimada Y."/>
            <person name="Taylor H.L."/>
            <person name="Tomo T."/>
            <person name="Tsuchiya T."/>
            <person name="Wang Z.T."/>
            <person name="Raymond J."/>
            <person name="Mimuro M."/>
            <person name="Blankenship R.E."/>
            <person name="Touchman J.W."/>
        </authorList>
    </citation>
    <scope>NUCLEOTIDE SEQUENCE [LARGE SCALE GENOMIC DNA]</scope>
    <source>
        <strain evidence="2">MBIC 11017</strain>
    </source>
</reference>
<proteinExistence type="predicted"/>
<name>B0C1M6_ACAM1</name>
<organism evidence="1 2">
    <name type="scientific">Acaryochloris marina (strain MBIC 11017)</name>
    <dbReference type="NCBI Taxonomy" id="329726"/>
    <lineage>
        <taxon>Bacteria</taxon>
        <taxon>Bacillati</taxon>
        <taxon>Cyanobacteriota</taxon>
        <taxon>Cyanophyceae</taxon>
        <taxon>Acaryochloridales</taxon>
        <taxon>Acaryochloridaceae</taxon>
        <taxon>Acaryochloris</taxon>
    </lineage>
</organism>
<dbReference type="EMBL" id="CP000828">
    <property type="protein sequence ID" value="ABW30860.1"/>
    <property type="molecule type" value="Genomic_DNA"/>
</dbReference>
<keyword evidence="2" id="KW-1185">Reference proteome</keyword>
<accession>B0C1M6</accession>
<sequence length="50" mass="5689">MQDRHNLVTNTPLETYGLFTGKNGVDITFKLVYVMTILAQPLLHDDAVKR</sequence>
<gene>
    <name evidence="1" type="ordered locus">AM1_5921</name>
</gene>
<evidence type="ECO:0000313" key="2">
    <source>
        <dbReference type="Proteomes" id="UP000000268"/>
    </source>
</evidence>
<dbReference type="KEGG" id="amr:AM1_5921"/>
<protein>
    <submittedName>
        <fullName evidence="1">Uncharacterized protein</fullName>
    </submittedName>
</protein>
<dbReference type="HOGENOM" id="CLU_3113325_0_0_3"/>
<dbReference type="AlphaFoldDB" id="B0C1M6"/>
<evidence type="ECO:0000313" key="1">
    <source>
        <dbReference type="EMBL" id="ABW30860.1"/>
    </source>
</evidence>